<feature type="domain" description="Spore germination protein N-terminal" evidence="10">
    <location>
        <begin position="25"/>
        <end position="207"/>
    </location>
</feature>
<dbReference type="PANTHER" id="PTHR35789">
    <property type="entry name" value="SPORE GERMINATION PROTEIN B3"/>
    <property type="match status" value="1"/>
</dbReference>
<name>A0ABR7VP99_VIRHA</name>
<evidence type="ECO:0000313" key="12">
    <source>
        <dbReference type="Proteomes" id="UP000621631"/>
    </source>
</evidence>
<comment type="caution">
    <text evidence="11">The sequence shown here is derived from an EMBL/GenBank/DDBJ whole genome shotgun (WGS) entry which is preliminary data.</text>
</comment>
<evidence type="ECO:0000259" key="10">
    <source>
        <dbReference type="Pfam" id="PF25198"/>
    </source>
</evidence>
<dbReference type="Proteomes" id="UP000621631">
    <property type="component" value="Unassembled WGS sequence"/>
</dbReference>
<evidence type="ECO:0000256" key="7">
    <source>
        <dbReference type="ARBA" id="ARBA00023288"/>
    </source>
</evidence>
<evidence type="ECO:0000256" key="1">
    <source>
        <dbReference type="ARBA" id="ARBA00004635"/>
    </source>
</evidence>
<feature type="domain" description="Spore germination GerAC-like C-terminal" evidence="9">
    <location>
        <begin position="216"/>
        <end position="385"/>
    </location>
</feature>
<feature type="transmembrane region" description="Helical" evidence="8">
    <location>
        <begin position="6"/>
        <end position="24"/>
    </location>
</feature>
<comment type="similarity">
    <text evidence="2">Belongs to the GerABKC lipoprotein family.</text>
</comment>
<dbReference type="Gene3D" id="3.30.300.210">
    <property type="entry name" value="Nutrient germinant receptor protein C, domain 3"/>
    <property type="match status" value="1"/>
</dbReference>
<keyword evidence="6" id="KW-0564">Palmitate</keyword>
<keyword evidence="5 8" id="KW-0472">Membrane</keyword>
<dbReference type="Pfam" id="PF05504">
    <property type="entry name" value="Spore_GerAC"/>
    <property type="match status" value="1"/>
</dbReference>
<keyword evidence="8" id="KW-1133">Transmembrane helix</keyword>
<keyword evidence="8" id="KW-0812">Transmembrane</keyword>
<keyword evidence="4" id="KW-0732">Signal</keyword>
<dbReference type="InterPro" id="IPR038501">
    <property type="entry name" value="Spore_GerAC_C_sf"/>
</dbReference>
<dbReference type="PANTHER" id="PTHR35789:SF1">
    <property type="entry name" value="SPORE GERMINATION PROTEIN B3"/>
    <property type="match status" value="1"/>
</dbReference>
<organism evidence="11 12">
    <name type="scientific">Virgibacillus halodenitrificans</name>
    <name type="common">Bacillus halodenitrificans</name>
    <dbReference type="NCBI Taxonomy" id="1482"/>
    <lineage>
        <taxon>Bacteria</taxon>
        <taxon>Bacillati</taxon>
        <taxon>Bacillota</taxon>
        <taxon>Bacilli</taxon>
        <taxon>Bacillales</taxon>
        <taxon>Bacillaceae</taxon>
        <taxon>Virgibacillus</taxon>
    </lineage>
</organism>
<evidence type="ECO:0000256" key="2">
    <source>
        <dbReference type="ARBA" id="ARBA00007886"/>
    </source>
</evidence>
<dbReference type="EMBL" id="JACWEZ010000008">
    <property type="protein sequence ID" value="MBD1223571.1"/>
    <property type="molecule type" value="Genomic_DNA"/>
</dbReference>
<sequence length="396" mass="44904">MVHSNYVYTRIIVLFILIFLSGCWDRVEIEERGFVVGSGIDLAEEQEGDHTKITLTNQFVIPAGLGTPSEGGGADQKAFTNLSASGNSVFDINRKMAKLTNRTPFYQHLKMIVLAEEMVKKPYLLEDVMDLFIRDQEMRRGVHVVIAEGEARKILDIEPKLEKLPMLYIESMLKNSYKNAEIIEEIHVDDIHLYLLDKKSYIIPLIAMEGNKIAYKGVAVFQGEEDRMVGSLVGDELVGLNLVTGKVKEGSIEAEVEGKLMTLEILDASRKIKVKSKSKEKVVFSVDIKIAASIAETFGSEDFTKDRTLKIIEKALKEKIHKIVNQAIVKVKDDLKVDAFRLSSELYQKHYPFWEEIEEDWDRGENIFSKSEIEVKVQTEIKNAGVTNRTEKEGEK</sequence>
<protein>
    <submittedName>
        <fullName evidence="11">Ger(X)C family spore germination protein</fullName>
    </submittedName>
</protein>
<evidence type="ECO:0000259" key="9">
    <source>
        <dbReference type="Pfam" id="PF05504"/>
    </source>
</evidence>
<dbReference type="InterPro" id="IPR057336">
    <property type="entry name" value="GerAC_N"/>
</dbReference>
<dbReference type="Pfam" id="PF25198">
    <property type="entry name" value="Spore_GerAC_N"/>
    <property type="match status" value="1"/>
</dbReference>
<comment type="subcellular location">
    <subcellularLocation>
        <location evidence="1">Membrane</location>
        <topology evidence="1">Lipid-anchor</topology>
    </subcellularLocation>
</comment>
<dbReference type="InterPro" id="IPR008844">
    <property type="entry name" value="Spore_GerAC-like"/>
</dbReference>
<evidence type="ECO:0000256" key="3">
    <source>
        <dbReference type="ARBA" id="ARBA00022544"/>
    </source>
</evidence>
<dbReference type="NCBIfam" id="TIGR02887">
    <property type="entry name" value="spore_ger_x_C"/>
    <property type="match status" value="1"/>
</dbReference>
<gene>
    <name evidence="11" type="ORF">IC602_13275</name>
</gene>
<evidence type="ECO:0000313" key="11">
    <source>
        <dbReference type="EMBL" id="MBD1223571.1"/>
    </source>
</evidence>
<keyword evidence="7" id="KW-0449">Lipoprotein</keyword>
<evidence type="ECO:0000256" key="8">
    <source>
        <dbReference type="SAM" id="Phobius"/>
    </source>
</evidence>
<keyword evidence="3" id="KW-0309">Germination</keyword>
<dbReference type="Gene3D" id="6.20.190.10">
    <property type="entry name" value="Nutrient germinant receptor protein C, domain 1"/>
    <property type="match status" value="1"/>
</dbReference>
<evidence type="ECO:0000256" key="4">
    <source>
        <dbReference type="ARBA" id="ARBA00022729"/>
    </source>
</evidence>
<dbReference type="RefSeq" id="WP_317617879.1">
    <property type="nucleotide sequence ID" value="NZ_JACWEZ010000008.1"/>
</dbReference>
<evidence type="ECO:0000256" key="5">
    <source>
        <dbReference type="ARBA" id="ARBA00023136"/>
    </source>
</evidence>
<accession>A0ABR7VP99</accession>
<proteinExistence type="inferred from homology"/>
<dbReference type="InterPro" id="IPR046953">
    <property type="entry name" value="Spore_GerAC-like_C"/>
</dbReference>
<evidence type="ECO:0000256" key="6">
    <source>
        <dbReference type="ARBA" id="ARBA00023139"/>
    </source>
</evidence>
<reference evidence="11 12" key="1">
    <citation type="submission" date="2020-09" db="EMBL/GenBank/DDBJ databases">
        <title>Draft Genome Sequences of Oil-Oxidizing Bacteria Halomonas titanicae, Marinobacter lutaoensis, and Virgibacillus halodenitrificans Isolated from Highly Saline Environments.</title>
        <authorList>
            <person name="Grouzdev D.S."/>
            <person name="Sokolova D.S."/>
            <person name="Semenova E.M."/>
            <person name="Borzenkov I.A."/>
            <person name="Bidzhieva S.K."/>
            <person name="Poltaraus A.B."/>
            <person name="Nazina T.N."/>
        </authorList>
    </citation>
    <scope>NUCLEOTIDE SEQUENCE [LARGE SCALE GENOMIC DNA]</scope>
    <source>
        <strain evidence="11 12">VKM B-3472D</strain>
    </source>
</reference>
<keyword evidence="12" id="KW-1185">Reference proteome</keyword>